<dbReference type="PANTHER" id="PTHR24394">
    <property type="entry name" value="ZINC FINGER PROTEIN"/>
    <property type="match status" value="1"/>
</dbReference>
<feature type="domain" description="ZAD" evidence="11">
    <location>
        <begin position="11"/>
        <end position="114"/>
    </location>
</feature>
<dbReference type="FunFam" id="3.30.160.60:FF:000446">
    <property type="entry name" value="Zinc finger protein"/>
    <property type="match status" value="1"/>
</dbReference>
<dbReference type="Proteomes" id="UP000092444">
    <property type="component" value="Unassembled WGS sequence"/>
</dbReference>
<proteinExistence type="predicted"/>
<keyword evidence="6" id="KW-0539">Nucleus</keyword>
<protein>
    <submittedName>
        <fullName evidence="12">Uncharacterized protein</fullName>
    </submittedName>
</protein>
<comment type="subcellular location">
    <subcellularLocation>
        <location evidence="1">Nucleus</location>
    </subcellularLocation>
</comment>
<dbReference type="SMART" id="SM00355">
    <property type="entry name" value="ZnF_C2H2"/>
    <property type="match status" value="6"/>
</dbReference>
<evidence type="ECO:0000256" key="6">
    <source>
        <dbReference type="ARBA" id="ARBA00023242"/>
    </source>
</evidence>
<dbReference type="PANTHER" id="PTHR24394:SF29">
    <property type="entry name" value="MYONEURIN"/>
    <property type="match status" value="1"/>
</dbReference>
<evidence type="ECO:0000313" key="12">
    <source>
        <dbReference type="EnsemblMetazoa" id="GMOY003906-PA"/>
    </source>
</evidence>
<evidence type="ECO:0000256" key="8">
    <source>
        <dbReference type="PROSITE-ProRule" id="PRU01263"/>
    </source>
</evidence>
<feature type="binding site" evidence="8">
    <location>
        <position position="16"/>
    </location>
    <ligand>
        <name>Zn(2+)</name>
        <dbReference type="ChEBI" id="CHEBI:29105"/>
    </ligand>
</feature>
<evidence type="ECO:0000259" key="10">
    <source>
        <dbReference type="PROSITE" id="PS50157"/>
    </source>
</evidence>
<dbReference type="Gene3D" id="3.30.160.60">
    <property type="entry name" value="Classic Zinc Finger"/>
    <property type="match status" value="6"/>
</dbReference>
<dbReference type="PROSITE" id="PS51915">
    <property type="entry name" value="ZAD"/>
    <property type="match status" value="1"/>
</dbReference>
<dbReference type="VEuPathDB" id="VectorBase:GMOY003906"/>
<evidence type="ECO:0000256" key="9">
    <source>
        <dbReference type="SAM" id="MobiDB-lite"/>
    </source>
</evidence>
<dbReference type="InterPro" id="IPR036236">
    <property type="entry name" value="Znf_C2H2_sf"/>
</dbReference>
<feature type="domain" description="C2H2-type" evidence="10">
    <location>
        <begin position="327"/>
        <end position="349"/>
    </location>
</feature>
<dbReference type="GO" id="GO:0005634">
    <property type="term" value="C:nucleus"/>
    <property type="evidence" value="ECO:0007669"/>
    <property type="project" value="UniProtKB-SubCell"/>
</dbReference>
<dbReference type="GO" id="GO:0008270">
    <property type="term" value="F:zinc ion binding"/>
    <property type="evidence" value="ECO:0007669"/>
    <property type="project" value="UniProtKB-UniRule"/>
</dbReference>
<dbReference type="FunFam" id="3.30.160.60:FF:000512">
    <property type="entry name" value="zinc finger protein 197 isoform X1"/>
    <property type="match status" value="1"/>
</dbReference>
<feature type="region of interest" description="Disordered" evidence="9">
    <location>
        <begin position="268"/>
        <end position="296"/>
    </location>
</feature>
<dbReference type="SUPFAM" id="SSF57716">
    <property type="entry name" value="Glucocorticoid receptor-like (DNA-binding domain)"/>
    <property type="match status" value="1"/>
</dbReference>
<feature type="domain" description="C2H2-type" evidence="10">
    <location>
        <begin position="467"/>
        <end position="494"/>
    </location>
</feature>
<dbReference type="PROSITE" id="PS00028">
    <property type="entry name" value="ZINC_FINGER_C2H2_1"/>
    <property type="match status" value="6"/>
</dbReference>
<dbReference type="EnsemblMetazoa" id="GMOY003906-RA">
    <property type="protein sequence ID" value="GMOY003906-PA"/>
    <property type="gene ID" value="GMOY003906"/>
</dbReference>
<evidence type="ECO:0000256" key="4">
    <source>
        <dbReference type="ARBA" id="ARBA00022771"/>
    </source>
</evidence>
<dbReference type="InterPro" id="IPR012934">
    <property type="entry name" value="Znf_AD"/>
</dbReference>
<dbReference type="Pfam" id="PF07776">
    <property type="entry name" value="zf-AD"/>
    <property type="match status" value="1"/>
</dbReference>
<evidence type="ECO:0000256" key="2">
    <source>
        <dbReference type="ARBA" id="ARBA00022723"/>
    </source>
</evidence>
<reference evidence="12" key="1">
    <citation type="submission" date="2020-05" db="UniProtKB">
        <authorList>
            <consortium name="EnsemblMetazoa"/>
        </authorList>
    </citation>
    <scope>IDENTIFICATION</scope>
    <source>
        <strain evidence="12">Yale</strain>
    </source>
</reference>
<feature type="domain" description="C2H2-type" evidence="10">
    <location>
        <begin position="249"/>
        <end position="276"/>
    </location>
</feature>
<evidence type="ECO:0000256" key="5">
    <source>
        <dbReference type="ARBA" id="ARBA00022833"/>
    </source>
</evidence>
<feature type="domain" description="C2H2-type" evidence="10">
    <location>
        <begin position="439"/>
        <end position="466"/>
    </location>
</feature>
<dbReference type="Pfam" id="PF00096">
    <property type="entry name" value="zf-C2H2"/>
    <property type="match status" value="4"/>
</dbReference>
<dbReference type="GO" id="GO:0000981">
    <property type="term" value="F:DNA-binding transcription factor activity, RNA polymerase II-specific"/>
    <property type="evidence" value="ECO:0007669"/>
    <property type="project" value="TreeGrafter"/>
</dbReference>
<evidence type="ECO:0000313" key="13">
    <source>
        <dbReference type="Proteomes" id="UP000092444"/>
    </source>
</evidence>
<dbReference type="FunFam" id="3.30.160.60:FF:001119">
    <property type="entry name" value="zinc finger protein 408"/>
    <property type="match status" value="1"/>
</dbReference>
<keyword evidence="4 7" id="KW-0863">Zinc-finger</keyword>
<organism evidence="12 13">
    <name type="scientific">Glossina morsitans morsitans</name>
    <name type="common">Savannah tsetse fly</name>
    <dbReference type="NCBI Taxonomy" id="37546"/>
    <lineage>
        <taxon>Eukaryota</taxon>
        <taxon>Metazoa</taxon>
        <taxon>Ecdysozoa</taxon>
        <taxon>Arthropoda</taxon>
        <taxon>Hexapoda</taxon>
        <taxon>Insecta</taxon>
        <taxon>Pterygota</taxon>
        <taxon>Neoptera</taxon>
        <taxon>Endopterygota</taxon>
        <taxon>Diptera</taxon>
        <taxon>Brachycera</taxon>
        <taxon>Muscomorpha</taxon>
        <taxon>Hippoboscoidea</taxon>
        <taxon>Glossinidae</taxon>
        <taxon>Glossina</taxon>
    </lineage>
</organism>
<feature type="domain" description="C2H2-type" evidence="10">
    <location>
        <begin position="411"/>
        <end position="438"/>
    </location>
</feature>
<dbReference type="SMART" id="SM00868">
    <property type="entry name" value="zf-AD"/>
    <property type="match status" value="2"/>
</dbReference>
<sequence length="522" mass="59971">MDNSTATKLQTVCRTCMSSEANAESSETPPSKKRKTFKTSTSNMISIYNSPEGTDNNVNSPPIIEMLLNTTPQLRIEANDDLPKYLCEQCVGKLLKAYEFQQMSLRVDQQLREILQEQKHLPNENVEGKEDSVDISMDDPLDDSISRAICDITSTIKVEMEEPLIDTTQLENNYAERNASTENIKYEMQVQEYELSDEAEGDVGNCDSDDSDWVLEEYRRQQQQLNINKIREKDIKITSSAKVSTPKDFVCDVCGNALSTSKSLKRHKKIHLRDKGSQAIPSTNGEKLPNAEGEGDEIMSVEKENEEENGEEKPQVESNDEEGKKRFICDVCGGRLSTRKSLKRHEKIHMRGPDEIKRRPIGQKATYDDLASHKAVHYKNKAHVCDMCGAGFIKPYQLKKHKMYHNGEKPHKCEYCEMRFVLADQMRRHMRTHTGEKPYKCKYCTRAFAQSNDLVKHLRSHLGDNVYKCELCPQGFRLIKDLRVHFATHKNEDEETRKRNLQALLEEEKKLQMKFGLTEISM</sequence>
<evidence type="ECO:0000259" key="11">
    <source>
        <dbReference type="PROSITE" id="PS51915"/>
    </source>
</evidence>
<dbReference type="InterPro" id="IPR013087">
    <property type="entry name" value="Znf_C2H2_type"/>
</dbReference>
<dbReference type="Gene3D" id="3.40.1800.20">
    <property type="match status" value="1"/>
</dbReference>
<accession>A0A1B0FJA5</accession>
<evidence type="ECO:0000256" key="1">
    <source>
        <dbReference type="ARBA" id="ARBA00004123"/>
    </source>
</evidence>
<feature type="domain" description="C2H2-type" evidence="10">
    <location>
        <begin position="383"/>
        <end position="410"/>
    </location>
</feature>
<feature type="binding site" evidence="8">
    <location>
        <position position="90"/>
    </location>
    <ligand>
        <name>Zn(2+)</name>
        <dbReference type="ChEBI" id="CHEBI:29105"/>
    </ligand>
</feature>
<dbReference type="STRING" id="37546.A0A1B0FJA5"/>
<feature type="compositionally biased region" description="Basic and acidic residues" evidence="9">
    <location>
        <begin position="311"/>
        <end position="321"/>
    </location>
</feature>
<evidence type="ECO:0000256" key="7">
    <source>
        <dbReference type="PROSITE-ProRule" id="PRU00042"/>
    </source>
</evidence>
<dbReference type="AlphaFoldDB" id="A0A1B0FJA5"/>
<dbReference type="PROSITE" id="PS50157">
    <property type="entry name" value="ZINC_FINGER_C2H2_2"/>
    <property type="match status" value="6"/>
</dbReference>
<dbReference type="EMBL" id="CCAG010019526">
    <property type="status" value="NOT_ANNOTATED_CDS"/>
    <property type="molecule type" value="Genomic_DNA"/>
</dbReference>
<feature type="region of interest" description="Disordered" evidence="9">
    <location>
        <begin position="19"/>
        <end position="39"/>
    </location>
</feature>
<keyword evidence="3" id="KW-0677">Repeat</keyword>
<name>A0A1B0FJA5_GLOMM</name>
<dbReference type="PhylomeDB" id="A0A1B0FJA5"/>
<dbReference type="SUPFAM" id="SSF57667">
    <property type="entry name" value="beta-beta-alpha zinc fingers"/>
    <property type="match status" value="3"/>
</dbReference>
<keyword evidence="5 8" id="KW-0862">Zinc</keyword>
<keyword evidence="2 8" id="KW-0479">Metal-binding</keyword>
<keyword evidence="13" id="KW-1185">Reference proteome</keyword>
<feature type="binding site" evidence="8">
    <location>
        <position position="13"/>
    </location>
    <ligand>
        <name>Zn(2+)</name>
        <dbReference type="ChEBI" id="CHEBI:29105"/>
    </ligand>
</feature>
<feature type="region of interest" description="Disordered" evidence="9">
    <location>
        <begin position="302"/>
        <end position="321"/>
    </location>
</feature>
<feature type="binding site" evidence="8">
    <location>
        <position position="87"/>
    </location>
    <ligand>
        <name>Zn(2+)</name>
        <dbReference type="ChEBI" id="CHEBI:29105"/>
    </ligand>
</feature>
<evidence type="ECO:0000256" key="3">
    <source>
        <dbReference type="ARBA" id="ARBA00022737"/>
    </source>
</evidence>